<dbReference type="PROSITE" id="PS51198">
    <property type="entry name" value="UVRD_HELICASE_ATP_BIND"/>
    <property type="match status" value="1"/>
</dbReference>
<dbReference type="GO" id="GO:0005524">
    <property type="term" value="F:ATP binding"/>
    <property type="evidence" value="ECO:0007669"/>
    <property type="project" value="UniProtKB-UniRule"/>
</dbReference>
<sequence length="687" mass="78772">MKLFIYDKFWDALLSLNKTTQTKVTEFISKFRANSKSAAIHLESINTFKDQTLKTARIDQKFRAILKEVQPSEVYLLVWVDNHDEAMDWAKNKMIDWNEQTQAFQVYSIDETTIAFPSNTPTDLFMSQYDGNALTSIGVPEVLLPSVLKVQNLQGLEKLESYLPIDVFENLFYLLDGASINSLLAEIQEGKNAAEMLASKNNARSFIELTDDEIFNEALQGSLQKWKYYLHPSQSAFVNGDFKGSVKLSGGAGTGKTIAALHRLRHLVQHKKSALPILFTTFTKELTENLKSLAAELEISTGAYLIENIDALAFRLAQQYHLIKNTDKVFGLSAIKKPMAIWEQVLAEKLSPFDEDFLQEEYEAIILDQDIHFKDDYLRASRTGRGKAISRKDRFLIWDMIEDFNSCKVTEGLFYKEEIYNKVSQYLQNNNQDLFSHIIVDELQDFSNIELRFIRSLAGVNNNDLFLVGDPLQNIYNKRINFSRAGINIRGNRSKRLRINYRTTEEIKNLALRVISEESYDDFDGSVEDKKGYLSLFHGVKPEYHVYKTKNEELDSVASDIKQLVEEGFTYNDIVVAARTKDAVDDFRNYFHKLNIPFVNKNLLSNLNEGVRLSTFHGLKGLEFKQVFLVDVNDRTFPKQPYNFNSLTPEDQQQITRTEKALFYVACSRAVQRLIISGVGTKNLILS</sequence>
<dbReference type="GO" id="GO:0016887">
    <property type="term" value="F:ATP hydrolysis activity"/>
    <property type="evidence" value="ECO:0007669"/>
    <property type="project" value="RHEA"/>
</dbReference>
<keyword evidence="1 9" id="KW-0547">Nucleotide-binding</keyword>
<evidence type="ECO:0000256" key="7">
    <source>
        <dbReference type="ARBA" id="ARBA00034808"/>
    </source>
</evidence>
<feature type="binding site" evidence="9">
    <location>
        <begin position="250"/>
        <end position="257"/>
    </location>
    <ligand>
        <name>ATP</name>
        <dbReference type="ChEBI" id="CHEBI:30616"/>
    </ligand>
</feature>
<evidence type="ECO:0000259" key="10">
    <source>
        <dbReference type="PROSITE" id="PS51198"/>
    </source>
</evidence>
<evidence type="ECO:0000256" key="2">
    <source>
        <dbReference type="ARBA" id="ARBA00022801"/>
    </source>
</evidence>
<keyword evidence="5" id="KW-0413">Isomerase</keyword>
<dbReference type="InterPro" id="IPR014016">
    <property type="entry name" value="UvrD-like_ATP-bd"/>
</dbReference>
<evidence type="ECO:0000256" key="5">
    <source>
        <dbReference type="ARBA" id="ARBA00023235"/>
    </source>
</evidence>
<dbReference type="Pfam" id="PF00580">
    <property type="entry name" value="UvrD-helicase"/>
    <property type="match status" value="1"/>
</dbReference>
<dbReference type="RefSeq" id="WP_106595003.1">
    <property type="nucleotide sequence ID" value="NZ_PYAS01000004.1"/>
</dbReference>
<dbReference type="PANTHER" id="PTHR11070">
    <property type="entry name" value="UVRD / RECB / PCRA DNA HELICASE FAMILY MEMBER"/>
    <property type="match status" value="1"/>
</dbReference>
<protein>
    <recommendedName>
        <fullName evidence="7">DNA 3'-5' helicase</fullName>
        <ecNumber evidence="7">5.6.2.4</ecNumber>
    </recommendedName>
</protein>
<dbReference type="SUPFAM" id="SSF52540">
    <property type="entry name" value="P-loop containing nucleoside triphosphate hydrolases"/>
    <property type="match status" value="1"/>
</dbReference>
<dbReference type="PANTHER" id="PTHR11070:SF45">
    <property type="entry name" value="DNA 3'-5' HELICASE"/>
    <property type="match status" value="1"/>
</dbReference>
<comment type="catalytic activity">
    <reaction evidence="6">
        <text>Couples ATP hydrolysis with the unwinding of duplex DNA by translocating in the 3'-5' direction.</text>
        <dbReference type="EC" id="5.6.2.4"/>
    </reaction>
</comment>
<feature type="domain" description="UvrD-like helicase ATP-binding" evidence="10">
    <location>
        <begin position="229"/>
        <end position="504"/>
    </location>
</feature>
<keyword evidence="3 9" id="KW-0347">Helicase</keyword>
<keyword evidence="12" id="KW-1185">Reference proteome</keyword>
<dbReference type="EC" id="5.6.2.4" evidence="7"/>
<name>A0A2P8G890_9BACT</name>
<comment type="caution">
    <text evidence="11">The sequence shown here is derived from an EMBL/GenBank/DDBJ whole genome shotgun (WGS) entry which is preliminary data.</text>
</comment>
<dbReference type="AlphaFoldDB" id="A0A2P8G890"/>
<dbReference type="InterPro" id="IPR014017">
    <property type="entry name" value="DNA_helicase_UvrD-like_C"/>
</dbReference>
<organism evidence="11 12">
    <name type="scientific">Dyadobacter jiangsuensis</name>
    <dbReference type="NCBI Taxonomy" id="1591085"/>
    <lineage>
        <taxon>Bacteria</taxon>
        <taxon>Pseudomonadati</taxon>
        <taxon>Bacteroidota</taxon>
        <taxon>Cytophagia</taxon>
        <taxon>Cytophagales</taxon>
        <taxon>Spirosomataceae</taxon>
        <taxon>Dyadobacter</taxon>
    </lineage>
</organism>
<evidence type="ECO:0000256" key="9">
    <source>
        <dbReference type="PROSITE-ProRule" id="PRU00560"/>
    </source>
</evidence>
<gene>
    <name evidence="11" type="ORF">CLV60_10427</name>
</gene>
<evidence type="ECO:0000256" key="1">
    <source>
        <dbReference type="ARBA" id="ARBA00022741"/>
    </source>
</evidence>
<dbReference type="GO" id="GO:0000725">
    <property type="term" value="P:recombinational repair"/>
    <property type="evidence" value="ECO:0007669"/>
    <property type="project" value="TreeGrafter"/>
</dbReference>
<evidence type="ECO:0000256" key="3">
    <source>
        <dbReference type="ARBA" id="ARBA00022806"/>
    </source>
</evidence>
<proteinExistence type="predicted"/>
<dbReference type="GO" id="GO:0043138">
    <property type="term" value="F:3'-5' DNA helicase activity"/>
    <property type="evidence" value="ECO:0007669"/>
    <property type="project" value="UniProtKB-EC"/>
</dbReference>
<keyword evidence="4 9" id="KW-0067">ATP-binding</keyword>
<dbReference type="EMBL" id="PYAS01000004">
    <property type="protein sequence ID" value="PSL30085.1"/>
    <property type="molecule type" value="Genomic_DNA"/>
</dbReference>
<dbReference type="Gene3D" id="3.40.50.300">
    <property type="entry name" value="P-loop containing nucleotide triphosphate hydrolases"/>
    <property type="match status" value="2"/>
</dbReference>
<dbReference type="InterPro" id="IPR000212">
    <property type="entry name" value="DNA_helicase_UvrD/REP"/>
</dbReference>
<dbReference type="InterPro" id="IPR027417">
    <property type="entry name" value="P-loop_NTPase"/>
</dbReference>
<dbReference type="OrthoDB" id="9809039at2"/>
<evidence type="ECO:0000256" key="6">
    <source>
        <dbReference type="ARBA" id="ARBA00034617"/>
    </source>
</evidence>
<dbReference type="Pfam" id="PF13361">
    <property type="entry name" value="UvrD_C"/>
    <property type="match status" value="2"/>
</dbReference>
<dbReference type="GO" id="GO:0003677">
    <property type="term" value="F:DNA binding"/>
    <property type="evidence" value="ECO:0007669"/>
    <property type="project" value="InterPro"/>
</dbReference>
<evidence type="ECO:0000313" key="11">
    <source>
        <dbReference type="EMBL" id="PSL30085.1"/>
    </source>
</evidence>
<dbReference type="Proteomes" id="UP000241964">
    <property type="component" value="Unassembled WGS sequence"/>
</dbReference>
<evidence type="ECO:0000313" key="12">
    <source>
        <dbReference type="Proteomes" id="UP000241964"/>
    </source>
</evidence>
<comment type="catalytic activity">
    <reaction evidence="8">
        <text>ATP + H2O = ADP + phosphate + H(+)</text>
        <dbReference type="Rhea" id="RHEA:13065"/>
        <dbReference type="ChEBI" id="CHEBI:15377"/>
        <dbReference type="ChEBI" id="CHEBI:15378"/>
        <dbReference type="ChEBI" id="CHEBI:30616"/>
        <dbReference type="ChEBI" id="CHEBI:43474"/>
        <dbReference type="ChEBI" id="CHEBI:456216"/>
        <dbReference type="EC" id="5.6.2.4"/>
    </reaction>
</comment>
<accession>A0A2P8G890</accession>
<evidence type="ECO:0000256" key="4">
    <source>
        <dbReference type="ARBA" id="ARBA00022840"/>
    </source>
</evidence>
<keyword evidence="2 9" id="KW-0378">Hydrolase</keyword>
<evidence type="ECO:0000256" key="8">
    <source>
        <dbReference type="ARBA" id="ARBA00048988"/>
    </source>
</evidence>
<reference evidence="11 12" key="1">
    <citation type="submission" date="2018-03" db="EMBL/GenBank/DDBJ databases">
        <title>Genomic Encyclopedia of Archaeal and Bacterial Type Strains, Phase II (KMG-II): from individual species to whole genera.</title>
        <authorList>
            <person name="Goeker M."/>
        </authorList>
    </citation>
    <scope>NUCLEOTIDE SEQUENCE [LARGE SCALE GENOMIC DNA]</scope>
    <source>
        <strain evidence="11 12">DSM 29057</strain>
    </source>
</reference>